<comment type="caution">
    <text evidence="1">The sequence shown here is derived from an EMBL/GenBank/DDBJ whole genome shotgun (WGS) entry which is preliminary data.</text>
</comment>
<protein>
    <submittedName>
        <fullName evidence="1">2-keto-4-pentenoate hydratase</fullName>
    </submittedName>
</protein>
<dbReference type="EMBL" id="PPQW01000068">
    <property type="protein sequence ID" value="PNZ66283.1"/>
    <property type="molecule type" value="Genomic_DNA"/>
</dbReference>
<dbReference type="InterPro" id="IPR050772">
    <property type="entry name" value="Hydratase-Decarb/MhpD_sf"/>
</dbReference>
<name>A0AAP8PN44_9STAP</name>
<evidence type="ECO:0000313" key="1">
    <source>
        <dbReference type="EMBL" id="PNZ66283.1"/>
    </source>
</evidence>
<dbReference type="Gene3D" id="3.90.850.10">
    <property type="entry name" value="Fumarylacetoacetase-like, C-terminal domain"/>
    <property type="match status" value="1"/>
</dbReference>
<dbReference type="GeneID" id="64981211"/>
<dbReference type="InterPro" id="IPR036663">
    <property type="entry name" value="Fumarylacetoacetase_C_sf"/>
</dbReference>
<dbReference type="Proteomes" id="UP000242470">
    <property type="component" value="Unassembled WGS sequence"/>
</dbReference>
<dbReference type="PANTHER" id="PTHR30143">
    <property type="entry name" value="ACID HYDRATASE"/>
    <property type="match status" value="1"/>
</dbReference>
<gene>
    <name evidence="1" type="ORF">CD158_08800</name>
</gene>
<proteinExistence type="predicted"/>
<dbReference type="SUPFAM" id="SSF56529">
    <property type="entry name" value="FAH"/>
    <property type="match status" value="1"/>
</dbReference>
<accession>A0AAP8PN44</accession>
<organism evidence="1 2">
    <name type="scientific">Staphylococcus auricularis</name>
    <dbReference type="NCBI Taxonomy" id="29379"/>
    <lineage>
        <taxon>Bacteria</taxon>
        <taxon>Bacillati</taxon>
        <taxon>Bacillota</taxon>
        <taxon>Bacilli</taxon>
        <taxon>Bacillales</taxon>
        <taxon>Staphylococcaceae</taxon>
        <taxon>Staphylococcus</taxon>
    </lineage>
</organism>
<dbReference type="GO" id="GO:0005737">
    <property type="term" value="C:cytoplasm"/>
    <property type="evidence" value="ECO:0007669"/>
    <property type="project" value="TreeGrafter"/>
</dbReference>
<dbReference type="GO" id="GO:0008684">
    <property type="term" value="F:2-oxopent-4-enoate hydratase activity"/>
    <property type="evidence" value="ECO:0007669"/>
    <property type="project" value="TreeGrafter"/>
</dbReference>
<dbReference type="AlphaFoldDB" id="A0AAP8PN44"/>
<dbReference type="PANTHER" id="PTHR30143:SF0">
    <property type="entry name" value="2-KETO-4-PENTENOATE HYDRATASE"/>
    <property type="match status" value="1"/>
</dbReference>
<sequence>MAKANEEIATILHEAYQTLEPTHFISESYDLTEGEAYATQALLIDKIKQAQQTDVAGYKVSMTSAATQSIANTNEPVYGTILKNVVYHTGATIELSKCFSPLIEPELMFILSDRLSQDPSVEEIVNKVHVAPGIEVPDARYIDWFPNFTLSDLIADNTATGLIVVGEDVDPLSYEAFADIQMELTHQQAHKGSGEGSEVLGNPINAIKWLARKLATQGQSLQRGQIISSGTFMSPIPAALGTYKAQFSHVGEVNVTFV</sequence>
<evidence type="ECO:0000313" key="2">
    <source>
        <dbReference type="Proteomes" id="UP000242470"/>
    </source>
</evidence>
<reference evidence="1 2" key="1">
    <citation type="submission" date="2017-08" db="EMBL/GenBank/DDBJ databases">
        <title>Draft genome sequences of 64 type strains of genus Staph aureus.</title>
        <authorList>
            <person name="Cole K."/>
            <person name="Golubchik T."/>
            <person name="Russell J."/>
            <person name="Foster D."/>
            <person name="Llewelyn M."/>
            <person name="Wilson D."/>
            <person name="Crook D."/>
            <person name="Paul J."/>
        </authorList>
    </citation>
    <scope>NUCLEOTIDE SEQUENCE [LARGE SCALE GENOMIC DNA]</scope>
    <source>
        <strain evidence="1 2">NCTC 12101</strain>
    </source>
</reference>
<dbReference type="RefSeq" id="WP_059108178.1">
    <property type="nucleotide sequence ID" value="NZ_AP024589.1"/>
</dbReference>